<feature type="domain" description="DUF4384" evidence="1">
    <location>
        <begin position="82"/>
        <end position="162"/>
    </location>
</feature>
<reference evidence="2" key="2">
    <citation type="journal article" date="2014" name="Int. J. Syst. Evol. Microbiol.">
        <title>Complete genome sequence of Corynebacterium casei LMG S-19264T (=DSM 44701T), isolated from a smear-ripened cheese.</title>
        <authorList>
            <consortium name="US DOE Joint Genome Institute (JGI-PGF)"/>
            <person name="Walter F."/>
            <person name="Albersmeier A."/>
            <person name="Kalinowski J."/>
            <person name="Ruckert C."/>
        </authorList>
    </citation>
    <scope>NUCLEOTIDE SEQUENCE</scope>
    <source>
        <strain evidence="2">CGMCC 1.8885</strain>
    </source>
</reference>
<evidence type="ECO:0000259" key="1">
    <source>
        <dbReference type="Pfam" id="PF14326"/>
    </source>
</evidence>
<dbReference type="EMBL" id="BMLZ01000005">
    <property type="protein sequence ID" value="GGP29014.1"/>
    <property type="molecule type" value="Genomic_DNA"/>
</dbReference>
<comment type="caution">
    <text evidence="2">The sequence shown here is derived from an EMBL/GenBank/DDBJ whole genome shotgun (WGS) entry which is preliminary data.</text>
</comment>
<dbReference type="EMBL" id="BMMA01000008">
    <property type="protein sequence ID" value="GGI79852.1"/>
    <property type="molecule type" value="Genomic_DNA"/>
</dbReference>
<dbReference type="Proteomes" id="UP000652720">
    <property type="component" value="Unassembled WGS sequence"/>
</dbReference>
<sequence length="309" mass="34068">MCHENFPQSFETWHQAHVTRGAQTTGMKKLLTLSALTATLAATASAAPVISAQSIIVNPVQNNVNVRVWTNKDTSGTRTPNYFPGERIQISTSVDQDAYVYLFNVDPEGKVDLILPNRYSGGQNYLKANTTKVFPPAGAGFTFDIAAPYGLNKVLALASRTPLNIDQIAQFKTQQSGFATSSVQGQQQLAQALSIVVNPVAQPIPQNSWDSATAFYNVAQRPVAAPAPVRPAYPWTQVRTWRSYTPYTQGTNVVTVYQNYNTQLTDQGYRLVSRNQRGDNLYATYRSNSGTAQLLIRLVNGQFEVRITR</sequence>
<evidence type="ECO:0000313" key="2">
    <source>
        <dbReference type="EMBL" id="GGI79852.1"/>
    </source>
</evidence>
<dbReference type="Proteomes" id="UP000630135">
    <property type="component" value="Unassembled WGS sequence"/>
</dbReference>
<reference evidence="4" key="3">
    <citation type="journal article" date="2019" name="Int. J. Syst. Evol. Microbiol.">
        <title>The Global Catalogue of Microorganisms (GCM) 10K type strain sequencing project: providing services to taxonomists for standard genome sequencing and annotation.</title>
        <authorList>
            <consortium name="The Broad Institute Genomics Platform"/>
            <consortium name="The Broad Institute Genome Sequencing Center for Infectious Disease"/>
            <person name="Wu L."/>
            <person name="Ma J."/>
        </authorList>
    </citation>
    <scope>NUCLEOTIDE SEQUENCE [LARGE SCALE GENOMIC DNA]</scope>
    <source>
        <strain evidence="4">CGMCC 1.8884</strain>
    </source>
</reference>
<organism evidence="2 5">
    <name type="scientific">Deinococcus wulumuqiensis</name>
    <dbReference type="NCBI Taxonomy" id="980427"/>
    <lineage>
        <taxon>Bacteria</taxon>
        <taxon>Thermotogati</taxon>
        <taxon>Deinococcota</taxon>
        <taxon>Deinococci</taxon>
        <taxon>Deinococcales</taxon>
        <taxon>Deinococcaceae</taxon>
        <taxon>Deinococcus</taxon>
    </lineage>
</organism>
<dbReference type="PANTHER" id="PTHR36194:SF1">
    <property type="entry name" value="S-LAYER-LIKE PROTEIN"/>
    <property type="match status" value="1"/>
</dbReference>
<reference evidence="3" key="1">
    <citation type="journal article" date="2014" name="Int. J. Syst. Evol. Microbiol.">
        <title>Complete genome of a new Firmicutes species belonging to the dominant human colonic microbiota ('Ruminococcus bicirculans') reveals two chromosomes and a selective capacity to utilize plant glucans.</title>
        <authorList>
            <consortium name="NISC Comparative Sequencing Program"/>
            <person name="Wegmann U."/>
            <person name="Louis P."/>
            <person name="Goesmann A."/>
            <person name="Henrissat B."/>
            <person name="Duncan S.H."/>
            <person name="Flint H.J."/>
        </authorList>
    </citation>
    <scope>NUCLEOTIDE SEQUENCE</scope>
    <source>
        <strain evidence="3">CGMCC 1.8884</strain>
    </source>
</reference>
<proteinExistence type="predicted"/>
<dbReference type="PANTHER" id="PTHR36194">
    <property type="entry name" value="S-LAYER-LIKE PROTEIN"/>
    <property type="match status" value="1"/>
</dbReference>
<keyword evidence="4" id="KW-1185">Reference proteome</keyword>
<dbReference type="Pfam" id="PF14326">
    <property type="entry name" value="DUF4384"/>
    <property type="match status" value="1"/>
</dbReference>
<gene>
    <name evidence="3" type="ORF">GCM10008021_06650</name>
    <name evidence="2" type="ORF">GCM10010914_12600</name>
</gene>
<reference evidence="2" key="4">
    <citation type="submission" date="2023-08" db="EMBL/GenBank/DDBJ databases">
        <authorList>
            <person name="Sun Q."/>
            <person name="Zhou Y."/>
        </authorList>
    </citation>
    <scope>NUCLEOTIDE SEQUENCE</scope>
    <source>
        <strain evidence="3">CGMCC 1.8884</strain>
        <strain evidence="2">CGMCC 1.8885</strain>
    </source>
</reference>
<dbReference type="AlphaFoldDB" id="A0AAV4K412"/>
<accession>A0AAV4K412</accession>
<name>A0AAV4K412_9DEIO</name>
<dbReference type="InterPro" id="IPR025493">
    <property type="entry name" value="DUF4384"/>
</dbReference>
<evidence type="ECO:0000313" key="5">
    <source>
        <dbReference type="Proteomes" id="UP000652720"/>
    </source>
</evidence>
<protein>
    <submittedName>
        <fullName evidence="2">S-layer protein</fullName>
    </submittedName>
</protein>
<evidence type="ECO:0000313" key="4">
    <source>
        <dbReference type="Proteomes" id="UP000630135"/>
    </source>
</evidence>
<evidence type="ECO:0000313" key="3">
    <source>
        <dbReference type="EMBL" id="GGP29014.1"/>
    </source>
</evidence>